<feature type="compositionally biased region" description="Basic and acidic residues" evidence="1">
    <location>
        <begin position="51"/>
        <end position="65"/>
    </location>
</feature>
<evidence type="ECO:0000313" key="2">
    <source>
        <dbReference type="EMBL" id="OJJ41520.1"/>
    </source>
</evidence>
<feature type="region of interest" description="Disordered" evidence="1">
    <location>
        <begin position="211"/>
        <end position="280"/>
    </location>
</feature>
<feature type="compositionally biased region" description="Basic and acidic residues" evidence="1">
    <location>
        <begin position="766"/>
        <end position="784"/>
    </location>
</feature>
<accession>A0A1L9S2Z0</accession>
<evidence type="ECO:0000256" key="1">
    <source>
        <dbReference type="SAM" id="MobiDB-lite"/>
    </source>
</evidence>
<dbReference type="OrthoDB" id="9975114at2759"/>
<feature type="region of interest" description="Disordered" evidence="1">
    <location>
        <begin position="1"/>
        <end position="166"/>
    </location>
</feature>
<evidence type="ECO:0000313" key="3">
    <source>
        <dbReference type="Proteomes" id="UP000184383"/>
    </source>
</evidence>
<sequence length="866" mass="95813">MVPASSLSPMDRLRRTKSTRSMRRRSQPPEPFDPELAKHQATAAASRAMRRSTERSSTESRRSYDRLGGPGSLAVPQRRRNANNISYNEDGSVVNTSSPRPSSIGYGDDHSSAALPPISEFGGLDGRDSSLPSSYRRLRKAKSMFSTRQRTHIGPGISSDSYGSPALDKSAVATPRAYGTLRRSMSFLRGNQPSKSVRRAESQEAIQLARSQFLRSPKSPGQETPSPLYNSKTRRQQKPLRKTFRTASETGFDLSGSPSVEDQPRSAGRHGKARSISSSIKKGIKRVLGLSRSVQEQPEAQEMSRPDHSYSSTESGTDVDYTPDGSYARNFADFADPSRTHTIRNVRSSESLATSHSRVTSWADSTAANTIAGRRAGERIPLSIIQEHGSQDEQAIGNSTRQGPLRPDGSVDSQRLYSALMKHMQNPDEEDFSIGHVREHHPVPERASSLYSHRTRQSVRHIPSNDSMASPGSFATAIGGTLSPQKQSQRLSKNMCHIQEPRYLQDQGNGKPEYSIPHGYATNSPYAKDSDDSGSVIVSKSGDVAPNSPSIYSRTTSGNSPIKKAQTGVQDAFDSEEEPGVVTIFASHRTAYSSPKRIARSSSTRVPSRSGAEWQQWVNTEMARFETQTPPRDHYRESAQIHNDDNGPLYLPTTEEMSNTNNTSIAPLDTPLGSNQTNEFSNGKAPVQNNFSRPFSRSSSVRTIQPPQKENRGNSIPSSGPVYLSGGVRRPDSQNISTSSPADDSFSLSPMQSRPSNIVRAPESPTPKREFGDTQQRKMADGQYRRYSTRRRPMSDARAAQFRSMRGRRDNRRPTNETMRAGEEHMDQYNRLQGIHSTNSSKRMVEMFLDSRRQQAGSEMSDEVFM</sequence>
<dbReference type="VEuPathDB" id="FungiDB:ASPWEDRAFT_35084"/>
<feature type="compositionally biased region" description="Polar residues" evidence="1">
    <location>
        <begin position="733"/>
        <end position="756"/>
    </location>
</feature>
<feature type="region of interest" description="Disordered" evidence="1">
    <location>
        <begin position="637"/>
        <end position="817"/>
    </location>
</feature>
<reference evidence="3" key="1">
    <citation type="journal article" date="2017" name="Genome Biol.">
        <title>Comparative genomics reveals high biological diversity and specific adaptations in the industrially and medically important fungal genus Aspergillus.</title>
        <authorList>
            <person name="de Vries R.P."/>
            <person name="Riley R."/>
            <person name="Wiebenga A."/>
            <person name="Aguilar-Osorio G."/>
            <person name="Amillis S."/>
            <person name="Uchima C.A."/>
            <person name="Anderluh G."/>
            <person name="Asadollahi M."/>
            <person name="Askin M."/>
            <person name="Barry K."/>
            <person name="Battaglia E."/>
            <person name="Bayram O."/>
            <person name="Benocci T."/>
            <person name="Braus-Stromeyer S.A."/>
            <person name="Caldana C."/>
            <person name="Canovas D."/>
            <person name="Cerqueira G.C."/>
            <person name="Chen F."/>
            <person name="Chen W."/>
            <person name="Choi C."/>
            <person name="Clum A."/>
            <person name="Dos Santos R.A."/>
            <person name="Damasio A.R."/>
            <person name="Diallinas G."/>
            <person name="Emri T."/>
            <person name="Fekete E."/>
            <person name="Flipphi M."/>
            <person name="Freyberg S."/>
            <person name="Gallo A."/>
            <person name="Gournas C."/>
            <person name="Habgood R."/>
            <person name="Hainaut M."/>
            <person name="Harispe M.L."/>
            <person name="Henrissat B."/>
            <person name="Hilden K.S."/>
            <person name="Hope R."/>
            <person name="Hossain A."/>
            <person name="Karabika E."/>
            <person name="Karaffa L."/>
            <person name="Karanyi Z."/>
            <person name="Krasevec N."/>
            <person name="Kuo A."/>
            <person name="Kusch H."/>
            <person name="LaButti K."/>
            <person name="Lagendijk E.L."/>
            <person name="Lapidus A."/>
            <person name="Levasseur A."/>
            <person name="Lindquist E."/>
            <person name="Lipzen A."/>
            <person name="Logrieco A.F."/>
            <person name="MacCabe A."/>
            <person name="Maekelae M.R."/>
            <person name="Malavazi I."/>
            <person name="Melin P."/>
            <person name="Meyer V."/>
            <person name="Mielnichuk N."/>
            <person name="Miskei M."/>
            <person name="Molnar A.P."/>
            <person name="Mule G."/>
            <person name="Ngan C.Y."/>
            <person name="Orejas M."/>
            <person name="Orosz E."/>
            <person name="Ouedraogo J.P."/>
            <person name="Overkamp K.M."/>
            <person name="Park H.-S."/>
            <person name="Perrone G."/>
            <person name="Piumi F."/>
            <person name="Punt P.J."/>
            <person name="Ram A.F."/>
            <person name="Ramon A."/>
            <person name="Rauscher S."/>
            <person name="Record E."/>
            <person name="Riano-Pachon D.M."/>
            <person name="Robert V."/>
            <person name="Roehrig J."/>
            <person name="Ruller R."/>
            <person name="Salamov A."/>
            <person name="Salih N.S."/>
            <person name="Samson R.A."/>
            <person name="Sandor E."/>
            <person name="Sanguinetti M."/>
            <person name="Schuetze T."/>
            <person name="Sepcic K."/>
            <person name="Shelest E."/>
            <person name="Sherlock G."/>
            <person name="Sophianopoulou V."/>
            <person name="Squina F.M."/>
            <person name="Sun H."/>
            <person name="Susca A."/>
            <person name="Todd R.B."/>
            <person name="Tsang A."/>
            <person name="Unkles S.E."/>
            <person name="van de Wiele N."/>
            <person name="van Rossen-Uffink D."/>
            <person name="Oliveira J.V."/>
            <person name="Vesth T.C."/>
            <person name="Visser J."/>
            <person name="Yu J.-H."/>
            <person name="Zhou M."/>
            <person name="Andersen M.R."/>
            <person name="Archer D.B."/>
            <person name="Baker S.E."/>
            <person name="Benoit I."/>
            <person name="Brakhage A.A."/>
            <person name="Braus G.H."/>
            <person name="Fischer R."/>
            <person name="Frisvad J.C."/>
            <person name="Goldman G.H."/>
            <person name="Houbraken J."/>
            <person name="Oakley B."/>
            <person name="Pocsi I."/>
            <person name="Scazzocchio C."/>
            <person name="Seiboth B."/>
            <person name="vanKuyk P.A."/>
            <person name="Wortman J."/>
            <person name="Dyer P.S."/>
            <person name="Grigoriev I.V."/>
        </authorList>
    </citation>
    <scope>NUCLEOTIDE SEQUENCE [LARGE SCALE GENOMIC DNA]</scope>
    <source>
        <strain evidence="3">DTO 134E9</strain>
    </source>
</reference>
<feature type="compositionally biased region" description="Polar residues" evidence="1">
    <location>
        <begin position="701"/>
        <end position="718"/>
    </location>
</feature>
<dbReference type="Proteomes" id="UP000184383">
    <property type="component" value="Unassembled WGS sequence"/>
</dbReference>
<feature type="compositionally biased region" description="Low complexity" evidence="1">
    <location>
        <begin position="653"/>
        <end position="664"/>
    </location>
</feature>
<proteinExistence type="predicted"/>
<dbReference type="RefSeq" id="XP_040695196.1">
    <property type="nucleotide sequence ID" value="XM_040834147.1"/>
</dbReference>
<name>A0A1L9S2Z0_ASPWE</name>
<dbReference type="EMBL" id="KV878209">
    <property type="protein sequence ID" value="OJJ41520.1"/>
    <property type="molecule type" value="Genomic_DNA"/>
</dbReference>
<organism evidence="2 3">
    <name type="scientific">Aspergillus wentii DTO 134E9</name>
    <dbReference type="NCBI Taxonomy" id="1073089"/>
    <lineage>
        <taxon>Eukaryota</taxon>
        <taxon>Fungi</taxon>
        <taxon>Dikarya</taxon>
        <taxon>Ascomycota</taxon>
        <taxon>Pezizomycotina</taxon>
        <taxon>Eurotiomycetes</taxon>
        <taxon>Eurotiomycetidae</taxon>
        <taxon>Eurotiales</taxon>
        <taxon>Aspergillaceae</taxon>
        <taxon>Aspergillus</taxon>
        <taxon>Aspergillus subgen. Cremei</taxon>
    </lineage>
</organism>
<feature type="region of interest" description="Disordered" evidence="1">
    <location>
        <begin position="502"/>
        <end position="563"/>
    </location>
</feature>
<feature type="compositionally biased region" description="Low complexity" evidence="1">
    <location>
        <begin position="689"/>
        <end position="700"/>
    </location>
</feature>
<feature type="compositionally biased region" description="Basic residues" evidence="1">
    <location>
        <begin position="14"/>
        <end position="26"/>
    </location>
</feature>
<gene>
    <name evidence="2" type="ORF">ASPWEDRAFT_35084</name>
</gene>
<feature type="compositionally biased region" description="Polar residues" evidence="1">
    <location>
        <begin position="211"/>
        <end position="231"/>
    </location>
</feature>
<dbReference type="STRING" id="1073089.A0A1L9S2Z0"/>
<feature type="compositionally biased region" description="Polar residues" evidence="1">
    <location>
        <begin position="82"/>
        <end position="101"/>
    </location>
</feature>
<protein>
    <submittedName>
        <fullName evidence="2">Uncharacterized protein</fullName>
    </submittedName>
</protein>
<feature type="compositionally biased region" description="Basic residues" evidence="1">
    <location>
        <begin position="232"/>
        <end position="244"/>
    </location>
</feature>
<feature type="compositionally biased region" description="Polar residues" evidence="1">
    <location>
        <begin position="672"/>
        <end position="681"/>
    </location>
</feature>
<feature type="compositionally biased region" description="Polar residues" evidence="1">
    <location>
        <begin position="547"/>
        <end position="560"/>
    </location>
</feature>
<dbReference type="GeneID" id="63749995"/>
<feature type="region of interest" description="Disordered" evidence="1">
    <location>
        <begin position="389"/>
        <end position="410"/>
    </location>
</feature>
<feature type="compositionally biased region" description="Polar residues" evidence="1">
    <location>
        <begin position="392"/>
        <end position="402"/>
    </location>
</feature>
<feature type="region of interest" description="Disordered" evidence="1">
    <location>
        <begin position="292"/>
        <end position="319"/>
    </location>
</feature>
<feature type="region of interest" description="Disordered" evidence="1">
    <location>
        <begin position="184"/>
        <end position="203"/>
    </location>
</feature>
<keyword evidence="3" id="KW-1185">Reference proteome</keyword>
<dbReference type="AlphaFoldDB" id="A0A1L9S2Z0"/>